<evidence type="ECO:0000313" key="1">
    <source>
        <dbReference type="EMBL" id="KAI0089785.1"/>
    </source>
</evidence>
<dbReference type="Proteomes" id="UP001055072">
    <property type="component" value="Unassembled WGS sequence"/>
</dbReference>
<name>A0ACB8U749_9APHY</name>
<protein>
    <submittedName>
        <fullName evidence="1">Uncharacterized protein</fullName>
    </submittedName>
</protein>
<organism evidence="1 2">
    <name type="scientific">Irpex rosettiformis</name>
    <dbReference type="NCBI Taxonomy" id="378272"/>
    <lineage>
        <taxon>Eukaryota</taxon>
        <taxon>Fungi</taxon>
        <taxon>Dikarya</taxon>
        <taxon>Basidiomycota</taxon>
        <taxon>Agaricomycotina</taxon>
        <taxon>Agaricomycetes</taxon>
        <taxon>Polyporales</taxon>
        <taxon>Irpicaceae</taxon>
        <taxon>Irpex</taxon>
    </lineage>
</organism>
<proteinExistence type="predicted"/>
<keyword evidence="2" id="KW-1185">Reference proteome</keyword>
<gene>
    <name evidence="1" type="ORF">BDY19DRAFT_1003158</name>
</gene>
<dbReference type="EMBL" id="MU274909">
    <property type="protein sequence ID" value="KAI0089785.1"/>
    <property type="molecule type" value="Genomic_DNA"/>
</dbReference>
<comment type="caution">
    <text evidence="1">The sequence shown here is derived from an EMBL/GenBank/DDBJ whole genome shotgun (WGS) entry which is preliminary data.</text>
</comment>
<reference evidence="1" key="1">
    <citation type="journal article" date="2021" name="Environ. Microbiol.">
        <title>Gene family expansions and transcriptome signatures uncover fungal adaptations to wood decay.</title>
        <authorList>
            <person name="Hage H."/>
            <person name="Miyauchi S."/>
            <person name="Viragh M."/>
            <person name="Drula E."/>
            <person name="Min B."/>
            <person name="Chaduli D."/>
            <person name="Navarro D."/>
            <person name="Favel A."/>
            <person name="Norest M."/>
            <person name="Lesage-Meessen L."/>
            <person name="Balint B."/>
            <person name="Merenyi Z."/>
            <person name="de Eugenio L."/>
            <person name="Morin E."/>
            <person name="Martinez A.T."/>
            <person name="Baldrian P."/>
            <person name="Stursova M."/>
            <person name="Martinez M.J."/>
            <person name="Novotny C."/>
            <person name="Magnuson J.K."/>
            <person name="Spatafora J.W."/>
            <person name="Maurice S."/>
            <person name="Pangilinan J."/>
            <person name="Andreopoulos W."/>
            <person name="LaButti K."/>
            <person name="Hundley H."/>
            <person name="Na H."/>
            <person name="Kuo A."/>
            <person name="Barry K."/>
            <person name="Lipzen A."/>
            <person name="Henrissat B."/>
            <person name="Riley R."/>
            <person name="Ahrendt S."/>
            <person name="Nagy L.G."/>
            <person name="Grigoriev I.V."/>
            <person name="Martin F."/>
            <person name="Rosso M.N."/>
        </authorList>
    </citation>
    <scope>NUCLEOTIDE SEQUENCE</scope>
    <source>
        <strain evidence="1">CBS 384.51</strain>
    </source>
</reference>
<accession>A0ACB8U749</accession>
<evidence type="ECO:0000313" key="2">
    <source>
        <dbReference type="Proteomes" id="UP001055072"/>
    </source>
</evidence>
<sequence>MTCKESLKTSNNVASSSQTDLPLPQTLPRVITVKHAVNSRPITTSQVGQIAASVGGNRRDVRSGDPWTVLARLANKAEQDLPESDLVVASPEQGWPGFKRLKPPSARRVVNVYFFQRPRLLPAFARTTDILGNDNEDRSGSLPMGDLYRE</sequence>